<dbReference type="PANTHER" id="PTHR24421:SF10">
    <property type="entry name" value="NITRATE_NITRITE SENSOR PROTEIN NARQ"/>
    <property type="match status" value="1"/>
</dbReference>
<dbReference type="SMART" id="SM00387">
    <property type="entry name" value="HATPase_c"/>
    <property type="match status" value="1"/>
</dbReference>
<dbReference type="PIRSF" id="PIRSF037434">
    <property type="entry name" value="STHK_ChrS"/>
    <property type="match status" value="1"/>
</dbReference>
<dbReference type="Gene3D" id="1.20.5.1930">
    <property type="match status" value="1"/>
</dbReference>
<evidence type="ECO:0000256" key="9">
    <source>
        <dbReference type="SAM" id="Coils"/>
    </source>
</evidence>
<gene>
    <name evidence="12" type="ORF">FB473_002467</name>
</gene>
<sequence length="407" mass="42249">MRFVSRLPGGWWGLIFPTVSGLLAVILAASGVPLGQAWIGYATLALLGLGWFAVGARAVDDGPLSLPVTVVIILATALLCSLNPAMASVQVLAYPYAWSASDKRIRIVAANCGIAVAVVIGFTAHGWLGGGGLLDWFWSGLATGAASLTFSFAMGTWISSIARQAATRAVLQARLDAMSEELAQAHREAGAAAERERFAHEVHDTLTQTLTAVVMLTERAGDQLGADPEAAASTIGIAERTARQALAETRSLIAEGRGTQIGADGLAARIDRLCTRFGEETGVQVRTEMAGPLDALDRADQVVVLRCLQETLANVRKHARASAVTVELNTGPDGTLLAVTDDGVGFPDDVEAAAARGYGLSGMSSRLALANGSLTITTGSDGTRVSIHLPAATGRPQASSSQEGRQP</sequence>
<dbReference type="Pfam" id="PF07730">
    <property type="entry name" value="HisKA_3"/>
    <property type="match status" value="1"/>
</dbReference>
<keyword evidence="6 12" id="KW-0418">Kinase</keyword>
<reference evidence="12 13" key="1">
    <citation type="submission" date="2020-02" db="EMBL/GenBank/DDBJ databases">
        <title>Sequencing the genomes of 1000 actinobacteria strains.</title>
        <authorList>
            <person name="Klenk H.-P."/>
        </authorList>
    </citation>
    <scope>NUCLEOTIDE SEQUENCE [LARGE SCALE GENOMIC DNA]</scope>
    <source>
        <strain evidence="12 13">DSM 19609</strain>
    </source>
</reference>
<dbReference type="GO" id="GO:0016301">
    <property type="term" value="F:kinase activity"/>
    <property type="evidence" value="ECO:0007669"/>
    <property type="project" value="UniProtKB-KW"/>
</dbReference>
<comment type="catalytic activity">
    <reaction evidence="1">
        <text>ATP + protein L-histidine = ADP + protein N-phospho-L-histidine.</text>
        <dbReference type="EC" id="2.7.13.3"/>
    </reaction>
</comment>
<keyword evidence="4" id="KW-0808">Transferase</keyword>
<protein>
    <recommendedName>
        <fullName evidence="2">histidine kinase</fullName>
        <ecNumber evidence="2">2.7.13.3</ecNumber>
    </recommendedName>
</protein>
<proteinExistence type="predicted"/>
<dbReference type="EC" id="2.7.13.3" evidence="2"/>
<evidence type="ECO:0000256" key="2">
    <source>
        <dbReference type="ARBA" id="ARBA00012438"/>
    </source>
</evidence>
<evidence type="ECO:0000256" key="3">
    <source>
        <dbReference type="ARBA" id="ARBA00022553"/>
    </source>
</evidence>
<evidence type="ECO:0000259" key="11">
    <source>
        <dbReference type="PROSITE" id="PS50109"/>
    </source>
</evidence>
<keyword evidence="10" id="KW-1133">Transmembrane helix</keyword>
<feature type="coiled-coil region" evidence="9">
    <location>
        <begin position="168"/>
        <end position="195"/>
    </location>
</feature>
<feature type="transmembrane region" description="Helical" evidence="10">
    <location>
        <begin position="105"/>
        <end position="124"/>
    </location>
</feature>
<feature type="transmembrane region" description="Helical" evidence="10">
    <location>
        <begin position="136"/>
        <end position="158"/>
    </location>
</feature>
<keyword evidence="3" id="KW-0597">Phosphoprotein</keyword>
<feature type="transmembrane region" description="Helical" evidence="10">
    <location>
        <begin position="39"/>
        <end position="59"/>
    </location>
</feature>
<evidence type="ECO:0000256" key="8">
    <source>
        <dbReference type="ARBA" id="ARBA00023012"/>
    </source>
</evidence>
<keyword evidence="5" id="KW-0547">Nucleotide-binding</keyword>
<keyword evidence="13" id="KW-1185">Reference proteome</keyword>
<evidence type="ECO:0000256" key="6">
    <source>
        <dbReference type="ARBA" id="ARBA00022777"/>
    </source>
</evidence>
<evidence type="ECO:0000256" key="7">
    <source>
        <dbReference type="ARBA" id="ARBA00022840"/>
    </source>
</evidence>
<dbReference type="InterPro" id="IPR011712">
    <property type="entry name" value="Sig_transdc_His_kin_sub3_dim/P"/>
</dbReference>
<name>A0ABX0SHE5_9ACTN</name>
<dbReference type="CDD" id="cd16917">
    <property type="entry name" value="HATPase_UhpB-NarQ-NarX-like"/>
    <property type="match status" value="1"/>
</dbReference>
<accession>A0ABX0SHE5</accession>
<keyword evidence="7" id="KW-0067">ATP-binding</keyword>
<dbReference type="Proteomes" id="UP000749311">
    <property type="component" value="Unassembled WGS sequence"/>
</dbReference>
<feature type="transmembrane region" description="Helical" evidence="10">
    <location>
        <begin position="12"/>
        <end position="32"/>
    </location>
</feature>
<dbReference type="InterPro" id="IPR050482">
    <property type="entry name" value="Sensor_HK_TwoCompSys"/>
</dbReference>
<keyword evidence="10" id="KW-0812">Transmembrane</keyword>
<keyword evidence="10" id="KW-0472">Membrane</keyword>
<dbReference type="Gene3D" id="3.30.565.10">
    <property type="entry name" value="Histidine kinase-like ATPase, C-terminal domain"/>
    <property type="match status" value="1"/>
</dbReference>
<dbReference type="PANTHER" id="PTHR24421">
    <property type="entry name" value="NITRATE/NITRITE SENSOR PROTEIN NARX-RELATED"/>
    <property type="match status" value="1"/>
</dbReference>
<comment type="caution">
    <text evidence="12">The sequence shown here is derived from an EMBL/GenBank/DDBJ whole genome shotgun (WGS) entry which is preliminary data.</text>
</comment>
<evidence type="ECO:0000313" key="13">
    <source>
        <dbReference type="Proteomes" id="UP000749311"/>
    </source>
</evidence>
<feature type="domain" description="Histidine kinase" evidence="11">
    <location>
        <begin position="197"/>
        <end position="393"/>
    </location>
</feature>
<dbReference type="InterPro" id="IPR003594">
    <property type="entry name" value="HATPase_dom"/>
</dbReference>
<evidence type="ECO:0000313" key="12">
    <source>
        <dbReference type="EMBL" id="NIH57822.1"/>
    </source>
</evidence>
<keyword evidence="9" id="KW-0175">Coiled coil</keyword>
<dbReference type="InterPro" id="IPR017205">
    <property type="entry name" value="Sig_transdc_His_kinase_ChrS"/>
</dbReference>
<evidence type="ECO:0000256" key="4">
    <source>
        <dbReference type="ARBA" id="ARBA00022679"/>
    </source>
</evidence>
<organism evidence="12 13">
    <name type="scientific">Brooklawnia cerclae</name>
    <dbReference type="NCBI Taxonomy" id="349934"/>
    <lineage>
        <taxon>Bacteria</taxon>
        <taxon>Bacillati</taxon>
        <taxon>Actinomycetota</taxon>
        <taxon>Actinomycetes</taxon>
        <taxon>Propionibacteriales</taxon>
        <taxon>Propionibacteriaceae</taxon>
        <taxon>Brooklawnia</taxon>
    </lineage>
</organism>
<dbReference type="EMBL" id="JAAMOZ010000001">
    <property type="protein sequence ID" value="NIH57822.1"/>
    <property type="molecule type" value="Genomic_DNA"/>
</dbReference>
<dbReference type="InterPro" id="IPR005467">
    <property type="entry name" value="His_kinase_dom"/>
</dbReference>
<dbReference type="Pfam" id="PF02518">
    <property type="entry name" value="HATPase_c"/>
    <property type="match status" value="1"/>
</dbReference>
<dbReference type="RefSeq" id="WP_167168163.1">
    <property type="nucleotide sequence ID" value="NZ_BAAAOO010000007.1"/>
</dbReference>
<evidence type="ECO:0000256" key="10">
    <source>
        <dbReference type="SAM" id="Phobius"/>
    </source>
</evidence>
<dbReference type="InterPro" id="IPR036890">
    <property type="entry name" value="HATPase_C_sf"/>
</dbReference>
<evidence type="ECO:0000256" key="5">
    <source>
        <dbReference type="ARBA" id="ARBA00022741"/>
    </source>
</evidence>
<evidence type="ECO:0000256" key="1">
    <source>
        <dbReference type="ARBA" id="ARBA00000085"/>
    </source>
</evidence>
<dbReference type="SUPFAM" id="SSF55874">
    <property type="entry name" value="ATPase domain of HSP90 chaperone/DNA topoisomerase II/histidine kinase"/>
    <property type="match status" value="1"/>
</dbReference>
<dbReference type="PROSITE" id="PS50109">
    <property type="entry name" value="HIS_KIN"/>
    <property type="match status" value="1"/>
</dbReference>
<feature type="transmembrane region" description="Helical" evidence="10">
    <location>
        <begin position="71"/>
        <end position="93"/>
    </location>
</feature>
<keyword evidence="8" id="KW-0902">Two-component regulatory system</keyword>